<sequence>MSTVPVASDPNHHTGVSDAPYRLNARCTDNGCSTRQANSFSDEQIGNSIEAMNETGIRSVIPVSFRTVWPVNRKIYWGVLLHVKQYNLLKLYVNGKIRFDLESGDVLIGGDGFQILPFSNQLEKNQLYPYYPSDKPDKSMQFGLKRGWKLRTNKRAEGQASMGLRYWWTTDSLWFPSPPGEFATGYNPFVPAAIDMDLTVYQPCALRVNFITCKTCAQLNSSGFRRQKYFIFVIISLGNDTAIWPQDCEKIETNVLSSPPFATSNKHLHPRGRFTKIRIYAGCRKLFDSPRPVSSFEGLIRPVGDGKSSTSNAAMKFSEQCSSCGKVQKLKSKFYFHISTLSDMPVKNYTNHQKTHRSLNIGAQLSVGTNFVQKPCQVTALNCSPDTYENAKVVSIAPNYVERCCACEDTDGSKRERMCACFIMEHIKAELNNVVLTKTGPLAVVDRGSNNSNLEKQFVSVNFSNAFIHCHATKASAECRRKPPYHCPTHSTGIETVTNLIRTWVYSINILSVPDFALNPTKVVDPGMQSVPFRTHQPDVTGFGHSASVSLKVHWPPDHLPCKTSLQSLYHKYAVLTAGSDDDDDRLIIKLTTV</sequence>
<keyword evidence="2" id="KW-1185">Reference proteome</keyword>
<keyword evidence="1" id="KW-0031">Aminopeptidase</keyword>
<gene>
    <name evidence="1" type="ORF">CLF_107824</name>
</gene>
<reference key="2">
    <citation type="submission" date="2011-10" db="EMBL/GenBank/DDBJ databases">
        <title>The genome and transcriptome sequence of Clonorchis sinensis provide insights into the carcinogenic liver fluke.</title>
        <authorList>
            <person name="Wang X."/>
            <person name="Huang Y."/>
            <person name="Chen W."/>
            <person name="Liu H."/>
            <person name="Guo L."/>
            <person name="Chen Y."/>
            <person name="Luo F."/>
            <person name="Zhou W."/>
            <person name="Sun J."/>
            <person name="Mao Q."/>
            <person name="Liang P."/>
            <person name="Zhou C."/>
            <person name="Tian Y."/>
            <person name="Men J."/>
            <person name="Lv X."/>
            <person name="Huang L."/>
            <person name="Zhou J."/>
            <person name="Hu Y."/>
            <person name="Li R."/>
            <person name="Zhang F."/>
            <person name="Lei H."/>
            <person name="Li X."/>
            <person name="Hu X."/>
            <person name="Liang C."/>
            <person name="Xu J."/>
            <person name="Wu Z."/>
            <person name="Yu X."/>
        </authorList>
    </citation>
    <scope>NUCLEOTIDE SEQUENCE</scope>
    <source>
        <strain>Henan</strain>
    </source>
</reference>
<protein>
    <submittedName>
        <fullName evidence="1">Leucine aminopeptidase</fullName>
    </submittedName>
</protein>
<dbReference type="GO" id="GO:0004177">
    <property type="term" value="F:aminopeptidase activity"/>
    <property type="evidence" value="ECO:0007669"/>
    <property type="project" value="UniProtKB-KW"/>
</dbReference>
<proteinExistence type="predicted"/>
<dbReference type="Proteomes" id="UP000008909">
    <property type="component" value="Unassembled WGS sequence"/>
</dbReference>
<evidence type="ECO:0000313" key="2">
    <source>
        <dbReference type="Proteomes" id="UP000008909"/>
    </source>
</evidence>
<keyword evidence="1" id="KW-0645">Protease</keyword>
<name>G7YH85_CLOSI</name>
<dbReference type="AlphaFoldDB" id="G7YH85"/>
<accession>G7YH85</accession>
<organism evidence="1 2">
    <name type="scientific">Clonorchis sinensis</name>
    <name type="common">Chinese liver fluke</name>
    <dbReference type="NCBI Taxonomy" id="79923"/>
    <lineage>
        <taxon>Eukaryota</taxon>
        <taxon>Metazoa</taxon>
        <taxon>Spiralia</taxon>
        <taxon>Lophotrochozoa</taxon>
        <taxon>Platyhelminthes</taxon>
        <taxon>Trematoda</taxon>
        <taxon>Digenea</taxon>
        <taxon>Opisthorchiida</taxon>
        <taxon>Opisthorchiata</taxon>
        <taxon>Opisthorchiidae</taxon>
        <taxon>Clonorchis</taxon>
    </lineage>
</organism>
<evidence type="ECO:0000313" key="1">
    <source>
        <dbReference type="EMBL" id="GAA52318.1"/>
    </source>
</evidence>
<keyword evidence="1" id="KW-0378">Hydrolase</keyword>
<reference evidence="1" key="1">
    <citation type="journal article" date="2011" name="Genome Biol.">
        <title>The draft genome of the carcinogenic human liver fluke Clonorchis sinensis.</title>
        <authorList>
            <person name="Wang X."/>
            <person name="Chen W."/>
            <person name="Huang Y."/>
            <person name="Sun J."/>
            <person name="Men J."/>
            <person name="Liu H."/>
            <person name="Luo F."/>
            <person name="Guo L."/>
            <person name="Lv X."/>
            <person name="Deng C."/>
            <person name="Zhou C."/>
            <person name="Fan Y."/>
            <person name="Li X."/>
            <person name="Huang L."/>
            <person name="Hu Y."/>
            <person name="Liang C."/>
            <person name="Hu X."/>
            <person name="Xu J."/>
            <person name="Yu X."/>
        </authorList>
    </citation>
    <scope>NUCLEOTIDE SEQUENCE [LARGE SCALE GENOMIC DNA]</scope>
    <source>
        <strain evidence="1">Henan</strain>
    </source>
</reference>
<dbReference type="EMBL" id="DF143273">
    <property type="protein sequence ID" value="GAA52318.1"/>
    <property type="molecule type" value="Genomic_DNA"/>
</dbReference>